<dbReference type="SUPFAM" id="SSF49785">
    <property type="entry name" value="Galactose-binding domain-like"/>
    <property type="match status" value="1"/>
</dbReference>
<evidence type="ECO:0000256" key="5">
    <source>
        <dbReference type="ARBA" id="ARBA00023295"/>
    </source>
</evidence>
<dbReference type="SUPFAM" id="SSF49899">
    <property type="entry name" value="Concanavalin A-like lectins/glucanases"/>
    <property type="match status" value="1"/>
</dbReference>
<gene>
    <name evidence="9" type="ORF">BC739_003561</name>
</gene>
<dbReference type="RefSeq" id="WP_182837737.1">
    <property type="nucleotide sequence ID" value="NZ_BAAABQ010000009.1"/>
</dbReference>
<dbReference type="PANTHER" id="PTHR42732">
    <property type="entry name" value="BETA-GALACTOSIDASE"/>
    <property type="match status" value="1"/>
</dbReference>
<dbReference type="InterPro" id="IPR013320">
    <property type="entry name" value="ConA-like_dom_sf"/>
</dbReference>
<dbReference type="InterPro" id="IPR006104">
    <property type="entry name" value="Glyco_hydro_2_N"/>
</dbReference>
<comment type="similarity">
    <text evidence="1">Belongs to the glycosyl hydrolase 2 family.</text>
</comment>
<dbReference type="Gene3D" id="2.60.120.260">
    <property type="entry name" value="Galactose-binding domain-like"/>
    <property type="match status" value="1"/>
</dbReference>
<dbReference type="Proteomes" id="UP000517916">
    <property type="component" value="Unassembled WGS sequence"/>
</dbReference>
<dbReference type="InterPro" id="IPR008979">
    <property type="entry name" value="Galactose-bd-like_sf"/>
</dbReference>
<dbReference type="Pfam" id="PF00703">
    <property type="entry name" value="Glyco_hydro_2"/>
    <property type="match status" value="1"/>
</dbReference>
<evidence type="ECO:0000313" key="10">
    <source>
        <dbReference type="Proteomes" id="UP000517916"/>
    </source>
</evidence>
<protein>
    <recommendedName>
        <fullName evidence="8">LamG-like jellyroll fold domain-containing protein</fullName>
    </recommendedName>
</protein>
<dbReference type="InterPro" id="IPR036156">
    <property type="entry name" value="Beta-gal/glucu_dom_sf"/>
</dbReference>
<feature type="signal peptide" evidence="7">
    <location>
        <begin position="1"/>
        <end position="23"/>
    </location>
</feature>
<dbReference type="Pfam" id="PF02837">
    <property type="entry name" value="Glyco_hydro_2_N"/>
    <property type="match status" value="1"/>
</dbReference>
<dbReference type="InterPro" id="IPR013783">
    <property type="entry name" value="Ig-like_fold"/>
</dbReference>
<dbReference type="SUPFAM" id="SSF51445">
    <property type="entry name" value="(Trans)glycosidases"/>
    <property type="match status" value="1"/>
</dbReference>
<feature type="chain" id="PRO_5047444665" description="LamG-like jellyroll fold domain-containing protein" evidence="7">
    <location>
        <begin position="24"/>
        <end position="828"/>
    </location>
</feature>
<dbReference type="Gene3D" id="2.60.40.10">
    <property type="entry name" value="Immunoglobulins"/>
    <property type="match status" value="1"/>
</dbReference>
<dbReference type="Gene3D" id="3.20.20.80">
    <property type="entry name" value="Glycosidases"/>
    <property type="match status" value="1"/>
</dbReference>
<organism evidence="9 10">
    <name type="scientific">Kutzneria viridogrisea</name>
    <dbReference type="NCBI Taxonomy" id="47990"/>
    <lineage>
        <taxon>Bacteria</taxon>
        <taxon>Bacillati</taxon>
        <taxon>Actinomycetota</taxon>
        <taxon>Actinomycetes</taxon>
        <taxon>Pseudonocardiales</taxon>
        <taxon>Pseudonocardiaceae</taxon>
        <taxon>Kutzneria</taxon>
    </lineage>
</organism>
<evidence type="ECO:0000256" key="4">
    <source>
        <dbReference type="ARBA" id="ARBA00023157"/>
    </source>
</evidence>
<evidence type="ECO:0000256" key="1">
    <source>
        <dbReference type="ARBA" id="ARBA00007401"/>
    </source>
</evidence>
<dbReference type="Pfam" id="PF02836">
    <property type="entry name" value="Glyco_hydro_2_C"/>
    <property type="match status" value="1"/>
</dbReference>
<evidence type="ECO:0000256" key="2">
    <source>
        <dbReference type="ARBA" id="ARBA00022729"/>
    </source>
</evidence>
<feature type="domain" description="LamG-like jellyroll fold" evidence="8">
    <location>
        <begin position="686"/>
        <end position="818"/>
    </location>
</feature>
<keyword evidence="5" id="KW-0326">Glycosidase</keyword>
<keyword evidence="3" id="KW-0378">Hydrolase</keyword>
<dbReference type="InterPro" id="IPR017853">
    <property type="entry name" value="GH"/>
</dbReference>
<dbReference type="InterPro" id="IPR051913">
    <property type="entry name" value="GH2_Domain-Containing"/>
</dbReference>
<evidence type="ECO:0000256" key="7">
    <source>
        <dbReference type="SAM" id="SignalP"/>
    </source>
</evidence>
<comment type="caution">
    <text evidence="9">The sequence shown here is derived from an EMBL/GenBank/DDBJ whole genome shotgun (WGS) entry which is preliminary data.</text>
</comment>
<dbReference type="InterPro" id="IPR006103">
    <property type="entry name" value="Glyco_hydro_2_cat"/>
</dbReference>
<dbReference type="InterPro" id="IPR006102">
    <property type="entry name" value="Ig-like_GH2"/>
</dbReference>
<evidence type="ECO:0000256" key="6">
    <source>
        <dbReference type="SAM" id="MobiDB-lite"/>
    </source>
</evidence>
<evidence type="ECO:0000313" key="9">
    <source>
        <dbReference type="EMBL" id="MBA8926362.1"/>
    </source>
</evidence>
<keyword evidence="4" id="KW-1015">Disulfide bond</keyword>
<sequence length="828" mass="89727">MRALALLAALLTSASLVGPPAAAAPDGGWHRGTPPLSTPWTDQVGPDNALPEYPRPQLARDDWRNLNGVWQFAGGAGAPPTGQQLPERILVPYPVESALSGIQRHESAMWYRRTFTVPRSWRVGSESRLMINFGAVDYQATVYVNGKQVAAHQGGYDSFSADVTDALRPGGEQELLVGVVDPTEQGGQPIGKQRVNPVNNILYTPSSGIWQTVWMEPVAAAHITAVDAIPDLTTNSLRLTVHSTGGHGAEVVASVKDGGRPVATAQGRADQEFRIPLRNPKLWSPDSPFLYDLDLRLIDPGRSRDVVHSYFGMRSIALAKGADGKLRTVLNGRFTFSLGTLDQGFWPDGIYTAPTDQALRFDLAQQKSLGYNTVRKHIKVEPQRWYYWADKLGLMVWQDMPAMNVDFGSAKPSEPRPTPQAQQQFRTELHAMIDQHLSHPSIVQWVPFNEGWGEFDPAGVADQVKAWDPSRLVNANSGVNCCYSFDGGNGDIYDDHTYVGPGSPTPSDTRAAVEGEFGGLGLRVTGHEWQPGKGNSYEMEPDAATLTSRYVQLLKQVKECELKCGLSAAIYTEPTDVENEVNGLFTYDRKVLKPDRAQITAVNREVIAASAHATDPMPPPPPGTPGLTGTGAWALDGNTADSSGRGHDASLVNAPTWTEGHTAGALQLNGSNQWADTGASILDTSTDFTVAAWVKLDRTGRFSTAVSQDRPDGISEFFLQYSAADNRFAFSTAGTRALAKQPPQTGVWYHLVGQYDSRAAQTRLYVNGVLEGSSGYCPGHVAPGHTVIGRALYGGNQVDFWPGALDQVHVYDRALTSAEIAELYRAGT</sequence>
<dbReference type="SMART" id="SM00560">
    <property type="entry name" value="LamGL"/>
    <property type="match status" value="1"/>
</dbReference>
<dbReference type="EMBL" id="JACJID010000002">
    <property type="protein sequence ID" value="MBA8926362.1"/>
    <property type="molecule type" value="Genomic_DNA"/>
</dbReference>
<evidence type="ECO:0000256" key="3">
    <source>
        <dbReference type="ARBA" id="ARBA00022801"/>
    </source>
</evidence>
<dbReference type="SUPFAM" id="SSF49303">
    <property type="entry name" value="beta-Galactosidase/glucuronidase domain"/>
    <property type="match status" value="1"/>
</dbReference>
<accession>A0ABR6BI82</accession>
<name>A0ABR6BI82_9PSEU</name>
<dbReference type="Pfam" id="PF13385">
    <property type="entry name" value="Laminin_G_3"/>
    <property type="match status" value="1"/>
</dbReference>
<reference evidence="9 10" key="1">
    <citation type="submission" date="2020-08" db="EMBL/GenBank/DDBJ databases">
        <title>Genomic Encyclopedia of Archaeal and Bacterial Type Strains, Phase II (KMG-II): from individual species to whole genera.</title>
        <authorList>
            <person name="Goeker M."/>
        </authorList>
    </citation>
    <scope>NUCLEOTIDE SEQUENCE [LARGE SCALE GENOMIC DNA]</scope>
    <source>
        <strain evidence="9 10">DSM 43850</strain>
    </source>
</reference>
<dbReference type="Gene3D" id="2.60.120.200">
    <property type="match status" value="1"/>
</dbReference>
<dbReference type="InterPro" id="IPR006558">
    <property type="entry name" value="LamG-like"/>
</dbReference>
<feature type="region of interest" description="Disordered" evidence="6">
    <location>
        <begin position="21"/>
        <end position="50"/>
    </location>
</feature>
<evidence type="ECO:0000259" key="8">
    <source>
        <dbReference type="SMART" id="SM00560"/>
    </source>
</evidence>
<proteinExistence type="inferred from homology"/>
<keyword evidence="10" id="KW-1185">Reference proteome</keyword>
<dbReference type="PANTHER" id="PTHR42732:SF2">
    <property type="entry name" value="BETA-MANNOSIDASE"/>
    <property type="match status" value="1"/>
</dbReference>
<keyword evidence="2 7" id="KW-0732">Signal</keyword>